<dbReference type="GeneTree" id="ENSGT00940000161627"/>
<reference evidence="2" key="4">
    <citation type="submission" date="2025-09" db="UniProtKB">
        <authorList>
            <consortium name="Ensembl"/>
        </authorList>
    </citation>
    <scope>IDENTIFICATION</scope>
    <source>
        <strain evidence="2">17573</strain>
    </source>
</reference>
<dbReference type="Proteomes" id="UP000006718">
    <property type="component" value="Chromosome 2"/>
</dbReference>
<dbReference type="VEuPathDB" id="HostDB:ENSMMUG00000063541"/>
<evidence type="ECO:0000313" key="3">
    <source>
        <dbReference type="Proteomes" id="UP000006718"/>
    </source>
</evidence>
<dbReference type="Ensembl" id="ENSMMUT00000095050.1">
    <property type="protein sequence ID" value="ENSMMUP00000076061.1"/>
    <property type="gene ID" value="ENSMMUG00000063541.1"/>
</dbReference>
<protein>
    <submittedName>
        <fullName evidence="2">Uncharacterized protein</fullName>
    </submittedName>
</protein>
<organism evidence="2 3">
    <name type="scientific">Macaca mulatta</name>
    <name type="common">Rhesus macaque</name>
    <dbReference type="NCBI Taxonomy" id="9544"/>
    <lineage>
        <taxon>Eukaryota</taxon>
        <taxon>Metazoa</taxon>
        <taxon>Chordata</taxon>
        <taxon>Craniata</taxon>
        <taxon>Vertebrata</taxon>
        <taxon>Euteleostomi</taxon>
        <taxon>Mammalia</taxon>
        <taxon>Eutheria</taxon>
        <taxon>Euarchontoglires</taxon>
        <taxon>Primates</taxon>
        <taxon>Haplorrhini</taxon>
        <taxon>Catarrhini</taxon>
        <taxon>Cercopithecidae</taxon>
        <taxon>Cercopithecinae</taxon>
        <taxon>Macaca</taxon>
    </lineage>
</organism>
<dbReference type="PANTHER" id="PTHR46254:SF6">
    <property type="entry name" value="HIGH MOBILITY GROUP AT-HOOK 2"/>
    <property type="match status" value="1"/>
</dbReference>
<evidence type="ECO:0000313" key="2">
    <source>
        <dbReference type="Ensembl" id="ENSMMUP00000076061.1"/>
    </source>
</evidence>
<dbReference type="InterPro" id="IPR036351">
    <property type="entry name" value="Ribosomal_eL32_sf"/>
</dbReference>
<name>A0A5F8AGJ1_MACMU</name>
<dbReference type="AlphaFoldDB" id="A0A5F8AGJ1"/>
<proteinExistence type="predicted"/>
<dbReference type="SUPFAM" id="SSF52042">
    <property type="entry name" value="Ribosomal protein L32e"/>
    <property type="match status" value="1"/>
</dbReference>
<dbReference type="Bgee" id="ENSMMUG00000063541">
    <property type="expression patterns" value="Expressed in adult mammalian kidney and 19 other cell types or tissues"/>
</dbReference>
<sequence length="309" mass="32908">MAALRPLVKPKIVKKRTKKFIRHQSDQYVKIKSPALVAQAGVQWRNLGSLQPPPPRFKQFSCLSLPSSWNYRHVPPRPGDHQLPAGRDNGPSIHLASRPWLSHASPETRLQGVPDACSQVYRQGEAESQRTPEPALQLTLCQPHCPHCPGAGNPLPTVSPGIVTTPQPPRELLTLEKHSQGPGDSKLGWPPSRMCPHPGGKAQSAASLILITTSPTPTWWSSGIIGGCESRCTRMLNSSTASSSCQVLSSFLLTGAVAAPVLARGPATSAGQLGDSPGPPRGHQRRGGASNKLGDGTASSTDHQFPARP</sequence>
<reference evidence="3" key="1">
    <citation type="journal article" date="2007" name="Science">
        <title>Evolutionary and biomedical insights from the rhesus macaque genome.</title>
        <authorList>
            <person name="Gibbs R.A."/>
            <person name="Rogers J."/>
            <person name="Katze M.G."/>
            <person name="Bumgarner R."/>
            <person name="Weinstock G.M."/>
            <person name="Mardis E.R."/>
            <person name="Remington K.A."/>
            <person name="Strausberg R.L."/>
            <person name="Venter J.C."/>
            <person name="Wilson R.K."/>
            <person name="Batzer M.A."/>
            <person name="Bustamante C.D."/>
            <person name="Eichler E.E."/>
            <person name="Hahn M.W."/>
            <person name="Hardison R.C."/>
            <person name="Makova K.D."/>
            <person name="Miller W."/>
            <person name="Milosavljevic A."/>
            <person name="Palermo R.E."/>
            <person name="Siepel A."/>
            <person name="Sikela J.M."/>
            <person name="Attaway T."/>
            <person name="Bell S."/>
            <person name="Bernard K.E."/>
            <person name="Buhay C.J."/>
            <person name="Chandrabose M.N."/>
            <person name="Dao M."/>
            <person name="Davis C."/>
            <person name="Delehaunty K.D."/>
            <person name="Ding Y."/>
            <person name="Dinh H.H."/>
            <person name="Dugan-Rocha S."/>
            <person name="Fulton L.A."/>
            <person name="Gabisi R.A."/>
            <person name="Garner T.T."/>
            <person name="Godfrey J."/>
            <person name="Hawes A.C."/>
            <person name="Hernandez J."/>
            <person name="Hines S."/>
            <person name="Holder M."/>
            <person name="Hume J."/>
            <person name="Jhangiani S.N."/>
            <person name="Joshi V."/>
            <person name="Khan Z.M."/>
            <person name="Kirkness E.F."/>
            <person name="Cree A."/>
            <person name="Fowler R.G."/>
            <person name="Lee S."/>
            <person name="Lewis L.R."/>
            <person name="Li Z."/>
            <person name="Liu Y.-S."/>
            <person name="Moore S.M."/>
            <person name="Muzny D."/>
            <person name="Nazareth L.V."/>
            <person name="Ngo D.N."/>
            <person name="Okwuonu G.O."/>
            <person name="Pai G."/>
            <person name="Parker D."/>
            <person name="Paul H.A."/>
            <person name="Pfannkoch C."/>
            <person name="Pohl C.S."/>
            <person name="Rogers Y.-H.C."/>
            <person name="Ruiz S.J."/>
            <person name="Sabo A."/>
            <person name="Santibanez J."/>
            <person name="Schneider B.W."/>
            <person name="Smith S.M."/>
            <person name="Sodergren E."/>
            <person name="Svatek A.F."/>
            <person name="Utterback T.R."/>
            <person name="Vattathil S."/>
            <person name="Warren W."/>
            <person name="White C.S."/>
            <person name="Chinwalla A.T."/>
            <person name="Feng Y."/>
            <person name="Halpern A.L."/>
            <person name="Hillier L.W."/>
            <person name="Huang X."/>
            <person name="Minx P."/>
            <person name="Nelson J.O."/>
            <person name="Pepin K.H."/>
            <person name="Qin X."/>
            <person name="Sutton G.G."/>
            <person name="Venter E."/>
            <person name="Walenz B.P."/>
            <person name="Wallis J.W."/>
            <person name="Worley K.C."/>
            <person name="Yang S.-P."/>
            <person name="Jones S.M."/>
            <person name="Marra M.A."/>
            <person name="Rocchi M."/>
            <person name="Schein J.E."/>
            <person name="Baertsch R."/>
            <person name="Clarke L."/>
            <person name="Csuros M."/>
            <person name="Glasscock J."/>
            <person name="Harris R.A."/>
            <person name="Havlak P."/>
            <person name="Jackson A.R."/>
            <person name="Jiang H."/>
            <person name="Liu Y."/>
            <person name="Messina D.N."/>
            <person name="Shen Y."/>
            <person name="Song H.X.-Z."/>
            <person name="Wylie T."/>
            <person name="Zhang L."/>
            <person name="Birney E."/>
            <person name="Han K."/>
            <person name="Konkel M.K."/>
            <person name="Lee J."/>
            <person name="Smit A.F.A."/>
            <person name="Ullmer B."/>
            <person name="Wang H."/>
            <person name="Xing J."/>
            <person name="Burhans R."/>
            <person name="Cheng Z."/>
            <person name="Karro J.E."/>
            <person name="Ma J."/>
            <person name="Raney B."/>
            <person name="She X."/>
            <person name="Cox M.J."/>
            <person name="Demuth J.P."/>
            <person name="Dumas L.J."/>
            <person name="Han S.-G."/>
            <person name="Hopkins J."/>
            <person name="Karimpour-Fard A."/>
            <person name="Kim Y.H."/>
            <person name="Pollack J.R."/>
            <person name="Vinar T."/>
            <person name="Addo-Quaye C."/>
            <person name="Degenhardt J."/>
            <person name="Denby A."/>
            <person name="Hubisz M.J."/>
            <person name="Indap A."/>
            <person name="Kosiol C."/>
            <person name="Lahn B.T."/>
            <person name="Lawson H.A."/>
            <person name="Marklein A."/>
            <person name="Nielsen R."/>
            <person name="Vallender E.J."/>
            <person name="Clark A.G."/>
            <person name="Ferguson B."/>
            <person name="Hernandez R.D."/>
            <person name="Hirani K."/>
            <person name="Kehrer-Sawatzki H."/>
            <person name="Kolb J."/>
            <person name="Patil S."/>
            <person name="Pu L.-L."/>
            <person name="Ren Y."/>
            <person name="Smith D.G."/>
            <person name="Wheeler D.A."/>
            <person name="Schenck I."/>
            <person name="Ball E.V."/>
            <person name="Chen R."/>
            <person name="Cooper D.N."/>
            <person name="Giardine B."/>
            <person name="Hsu F."/>
            <person name="Kent W.J."/>
            <person name="Lesk A."/>
            <person name="Nelson D.L."/>
            <person name="O'brien W.E."/>
            <person name="Pruefer K."/>
            <person name="Stenson P.D."/>
            <person name="Wallace J.C."/>
            <person name="Ke H."/>
            <person name="Liu X.-M."/>
            <person name="Wang P."/>
            <person name="Xiang A.P."/>
            <person name="Yang F."/>
            <person name="Barber G.P."/>
            <person name="Haussler D."/>
            <person name="Karolchik D."/>
            <person name="Kern A.D."/>
            <person name="Kuhn R.M."/>
            <person name="Smith K.E."/>
            <person name="Zwieg A.S."/>
        </authorList>
    </citation>
    <scope>NUCLEOTIDE SEQUENCE [LARGE SCALE GENOMIC DNA]</scope>
    <source>
        <strain evidence="3">17573</strain>
    </source>
</reference>
<reference evidence="2" key="2">
    <citation type="submission" date="2019-01" db="EMBL/GenBank/DDBJ databases">
        <authorList>
            <person name="Graves T."/>
            <person name="Eichler E.E."/>
            <person name="Wilson R.K."/>
        </authorList>
    </citation>
    <scope>NUCLEOTIDE SEQUENCE [LARGE SCALE GENOMIC DNA]</scope>
    <source>
        <strain evidence="2">17573</strain>
    </source>
</reference>
<dbReference type="PANTHER" id="PTHR46254">
    <property type="entry name" value="PROTEIN GVQW1-RELATED"/>
    <property type="match status" value="1"/>
</dbReference>
<feature type="region of interest" description="Disordered" evidence="1">
    <location>
        <begin position="268"/>
        <end position="309"/>
    </location>
</feature>
<accession>A0A5F8AGJ1</accession>
<keyword evidence="3" id="KW-1185">Reference proteome</keyword>
<reference evidence="2" key="3">
    <citation type="submission" date="2025-08" db="UniProtKB">
        <authorList>
            <consortium name="Ensembl"/>
        </authorList>
    </citation>
    <scope>IDENTIFICATION</scope>
    <source>
        <strain evidence="2">17573</strain>
    </source>
</reference>
<dbReference type="InParanoid" id="A0A5F8AGJ1"/>
<evidence type="ECO:0000256" key="1">
    <source>
        <dbReference type="SAM" id="MobiDB-lite"/>
    </source>
</evidence>